<dbReference type="EMBL" id="FOVM01000003">
    <property type="protein sequence ID" value="SFN61728.1"/>
    <property type="molecule type" value="Genomic_DNA"/>
</dbReference>
<dbReference type="AlphaFoldDB" id="A0A1I5AH24"/>
<evidence type="ECO:0000313" key="1">
    <source>
        <dbReference type="EMBL" id="SFN61728.1"/>
    </source>
</evidence>
<organism evidence="1 2">
    <name type="scientific">Mycetocola miduiensis</name>
    <dbReference type="NCBI Taxonomy" id="995034"/>
    <lineage>
        <taxon>Bacteria</taxon>
        <taxon>Bacillati</taxon>
        <taxon>Actinomycetota</taxon>
        <taxon>Actinomycetes</taxon>
        <taxon>Micrococcales</taxon>
        <taxon>Microbacteriaceae</taxon>
        <taxon>Mycetocola</taxon>
    </lineage>
</organism>
<protein>
    <submittedName>
        <fullName evidence="1">Uncharacterized protein</fullName>
    </submittedName>
</protein>
<name>A0A1I5AH24_9MICO</name>
<sequence>MFFAVSSTRDRSMILRISAVLIDTANALVRKSTGYCWWPRDVSGALQVRIDDQDAGETRYADGTPYSRNATDCPFHRRIKVCASFHLRVLAHGILAPLAESTKDTRSSAEKHA</sequence>
<reference evidence="2" key="1">
    <citation type="submission" date="2016-10" db="EMBL/GenBank/DDBJ databases">
        <authorList>
            <person name="Varghese N."/>
            <person name="Submissions S."/>
        </authorList>
    </citation>
    <scope>NUCLEOTIDE SEQUENCE [LARGE SCALE GENOMIC DNA]</scope>
    <source>
        <strain evidence="2">CGMCC 1.11101</strain>
    </source>
</reference>
<evidence type="ECO:0000313" key="2">
    <source>
        <dbReference type="Proteomes" id="UP000198867"/>
    </source>
</evidence>
<accession>A0A1I5AH24</accession>
<proteinExistence type="predicted"/>
<keyword evidence="2" id="KW-1185">Reference proteome</keyword>
<gene>
    <name evidence="1" type="ORF">SAMN05216219_1458</name>
</gene>
<dbReference type="Proteomes" id="UP000198867">
    <property type="component" value="Unassembled WGS sequence"/>
</dbReference>